<feature type="transmembrane region" description="Helical" evidence="1">
    <location>
        <begin position="32"/>
        <end position="51"/>
    </location>
</feature>
<keyword evidence="1" id="KW-1133">Transmembrane helix</keyword>
<feature type="transmembrane region" description="Helical" evidence="1">
    <location>
        <begin position="63"/>
        <end position="88"/>
    </location>
</feature>
<dbReference type="EMBL" id="JBEPMX010000007">
    <property type="protein sequence ID" value="MET3683451.1"/>
    <property type="molecule type" value="Genomic_DNA"/>
</dbReference>
<dbReference type="RefSeq" id="WP_354220029.1">
    <property type="nucleotide sequence ID" value="NZ_JBEPMX010000007.1"/>
</dbReference>
<comment type="caution">
    <text evidence="2">The sequence shown here is derived from an EMBL/GenBank/DDBJ whole genome shotgun (WGS) entry which is preliminary data.</text>
</comment>
<evidence type="ECO:0000313" key="2">
    <source>
        <dbReference type="EMBL" id="MET3683451.1"/>
    </source>
</evidence>
<keyword evidence="1" id="KW-0472">Membrane</keyword>
<reference evidence="2 3" key="1">
    <citation type="submission" date="2024-06" db="EMBL/GenBank/DDBJ databases">
        <title>Genomic Encyclopedia of Type Strains, Phase IV (KMG-IV): sequencing the most valuable type-strain genomes for metagenomic binning, comparative biology and taxonomic classification.</title>
        <authorList>
            <person name="Goeker M."/>
        </authorList>
    </citation>
    <scope>NUCLEOTIDE SEQUENCE [LARGE SCALE GENOMIC DNA]</scope>
    <source>
        <strain evidence="2 3">DSM 23520</strain>
    </source>
</reference>
<protein>
    <submittedName>
        <fullName evidence="2">O-antigen/teichoic acid export membrane protein</fullName>
    </submittedName>
</protein>
<gene>
    <name evidence="2" type="ORF">ABID56_001546</name>
</gene>
<keyword evidence="1" id="KW-0812">Transmembrane</keyword>
<dbReference type="Proteomes" id="UP001549167">
    <property type="component" value="Unassembled WGS sequence"/>
</dbReference>
<evidence type="ECO:0000313" key="3">
    <source>
        <dbReference type="Proteomes" id="UP001549167"/>
    </source>
</evidence>
<feature type="transmembrane region" description="Helical" evidence="1">
    <location>
        <begin position="7"/>
        <end position="26"/>
    </location>
</feature>
<organism evidence="2 3">
    <name type="scientific">Alkalibacillus flavidus</name>
    <dbReference type="NCBI Taxonomy" id="546021"/>
    <lineage>
        <taxon>Bacteria</taxon>
        <taxon>Bacillati</taxon>
        <taxon>Bacillota</taxon>
        <taxon>Bacilli</taxon>
        <taxon>Bacillales</taxon>
        <taxon>Bacillaceae</taxon>
        <taxon>Alkalibacillus</taxon>
    </lineage>
</organism>
<accession>A0ABV2KV35</accession>
<keyword evidence="3" id="KW-1185">Reference proteome</keyword>
<proteinExistence type="predicted"/>
<evidence type="ECO:0000256" key="1">
    <source>
        <dbReference type="SAM" id="Phobius"/>
    </source>
</evidence>
<name>A0ABV2KV35_9BACI</name>
<sequence length="93" mass="10534">MFNQKNSLILSVILFIVGILNFLLSPNVIGPGLLWIIITGTLMVGAIVLFLRFLKLTYGFSTAYLIAFFFLMAVSLFLLLLFILWLLLMTNMN</sequence>